<gene>
    <name evidence="2" type="ORF">DMP12_13710</name>
</gene>
<dbReference type="GO" id="GO:0016787">
    <property type="term" value="F:hydrolase activity"/>
    <property type="evidence" value="ECO:0007669"/>
    <property type="project" value="UniProtKB-KW"/>
</dbReference>
<evidence type="ECO:0000313" key="2">
    <source>
        <dbReference type="EMBL" id="ROT88025.1"/>
    </source>
</evidence>
<dbReference type="InterPro" id="IPR000073">
    <property type="entry name" value="AB_hydrolase_1"/>
</dbReference>
<dbReference type="AlphaFoldDB" id="A0A423UGY8"/>
<dbReference type="PRINTS" id="PR00111">
    <property type="entry name" value="ABHYDROLASE"/>
</dbReference>
<sequence>MKSLYKSAEGKRAVLDLYDEQLSRIGCPFEDVYVDTAFGRTHVVVTGDPEAVPLLSFHGGNSTTAHNLITSPLLLRGDFRVLAVDTIGHPGKSDETCLPPSGYAYGEWAAQVIDALGFARMRCIGGSFGAGILAKLMCAAPEKVERAVLFVPSGIKNAPVWHSMSMMGPMVMHLFTRREEWFVKTLLPMAGAPDVIDAETLATARATIDHAKVKAGMPTDVDPERMAACTAPTLVMASDADRLFPAARVLPQAEAIIPNVTCRLMRGRAHMGAFTAEQECEIVEFLKEGAR</sequence>
<evidence type="ECO:0000259" key="1">
    <source>
        <dbReference type="Pfam" id="PF00561"/>
    </source>
</evidence>
<evidence type="ECO:0000313" key="3">
    <source>
        <dbReference type="Proteomes" id="UP000285258"/>
    </source>
</evidence>
<keyword evidence="2" id="KW-0378">Hydrolase</keyword>
<comment type="caution">
    <text evidence="2">The sequence shown here is derived from an EMBL/GenBank/DDBJ whole genome shotgun (WGS) entry which is preliminary data.</text>
</comment>
<proteinExistence type="predicted"/>
<dbReference type="Pfam" id="PF00561">
    <property type="entry name" value="Abhydrolase_1"/>
    <property type="match status" value="1"/>
</dbReference>
<reference evidence="3" key="1">
    <citation type="submission" date="2018-05" db="EMBL/GenBank/DDBJ databases">
        <title>Genome Sequencing of selected type strains of the family Eggerthellaceae.</title>
        <authorList>
            <person name="Danylec N."/>
            <person name="Stoll D.A."/>
            <person name="Doetsch A."/>
            <person name="Huch M."/>
        </authorList>
    </citation>
    <scope>NUCLEOTIDE SEQUENCE [LARGE SCALE GENOMIC DNA]</scope>
    <source>
        <strain evidence="3">DSM 27213</strain>
    </source>
</reference>
<dbReference type="Proteomes" id="UP000285258">
    <property type="component" value="Unassembled WGS sequence"/>
</dbReference>
<protein>
    <submittedName>
        <fullName evidence="2">Alpha/beta hydrolase</fullName>
    </submittedName>
</protein>
<accession>A0A423UGY8</accession>
<organism evidence="2 3">
    <name type="scientific">Gordonibacter urolithinfaciens</name>
    <dbReference type="NCBI Taxonomy" id="1335613"/>
    <lineage>
        <taxon>Bacteria</taxon>
        <taxon>Bacillati</taxon>
        <taxon>Actinomycetota</taxon>
        <taxon>Coriobacteriia</taxon>
        <taxon>Eggerthellales</taxon>
        <taxon>Eggerthellaceae</taxon>
        <taxon>Gordonibacter</taxon>
    </lineage>
</organism>
<dbReference type="SUPFAM" id="SSF53474">
    <property type="entry name" value="alpha/beta-Hydrolases"/>
    <property type="match status" value="1"/>
</dbReference>
<name>A0A423UGY8_9ACTN</name>
<dbReference type="Gene3D" id="3.40.50.1820">
    <property type="entry name" value="alpha/beta hydrolase"/>
    <property type="match status" value="1"/>
</dbReference>
<dbReference type="InterPro" id="IPR029058">
    <property type="entry name" value="AB_hydrolase_fold"/>
</dbReference>
<dbReference type="EMBL" id="QIBW01000026">
    <property type="protein sequence ID" value="ROT88025.1"/>
    <property type="molecule type" value="Genomic_DNA"/>
</dbReference>
<dbReference type="RefSeq" id="WP_096228537.1">
    <property type="nucleotide sequence ID" value="NZ_CP168029.1"/>
</dbReference>
<feature type="domain" description="AB hydrolase-1" evidence="1">
    <location>
        <begin position="53"/>
        <end position="173"/>
    </location>
</feature>